<organism evidence="1 2">
    <name type="scientific">Beauveria brongniartii RCEF 3172</name>
    <dbReference type="NCBI Taxonomy" id="1081107"/>
    <lineage>
        <taxon>Eukaryota</taxon>
        <taxon>Fungi</taxon>
        <taxon>Dikarya</taxon>
        <taxon>Ascomycota</taxon>
        <taxon>Pezizomycotina</taxon>
        <taxon>Sordariomycetes</taxon>
        <taxon>Hypocreomycetidae</taxon>
        <taxon>Hypocreales</taxon>
        <taxon>Cordycipitaceae</taxon>
        <taxon>Beauveria</taxon>
        <taxon>Beauveria brongniartii</taxon>
    </lineage>
</organism>
<dbReference type="SUPFAM" id="SSF55469">
    <property type="entry name" value="FMN-dependent nitroreductase-like"/>
    <property type="match status" value="1"/>
</dbReference>
<gene>
    <name evidence="1" type="ORF">BBO_03356</name>
</gene>
<dbReference type="GO" id="GO:0016491">
    <property type="term" value="F:oxidoreductase activity"/>
    <property type="evidence" value="ECO:0007669"/>
    <property type="project" value="InterPro"/>
</dbReference>
<dbReference type="PANTHER" id="PTHR43035:SF4">
    <property type="entry name" value="NITROREDUCTASE FAMILY PROTEIN (AFU_ORTHOLOGUE AFUA_3G03530)"/>
    <property type="match status" value="1"/>
</dbReference>
<name>A0A167GLN0_9HYPO</name>
<dbReference type="InterPro" id="IPR000415">
    <property type="entry name" value="Nitroreductase-like"/>
</dbReference>
<sequence>MNGMFQMFKNTYGSVLFFNSVNVITESGKTHASAAHMFDEFSQHASGMTQILVWTALELEGLGANLQHMNAIPPVEEAIKRFIGVPETNKLRAQLVMRLRINFCW</sequence>
<dbReference type="Proteomes" id="UP000076863">
    <property type="component" value="Unassembled WGS sequence"/>
</dbReference>
<dbReference type="OrthoDB" id="2138173at2759"/>
<proteinExistence type="predicted"/>
<comment type="caution">
    <text evidence="1">The sequence shown here is derived from an EMBL/GenBank/DDBJ whole genome shotgun (WGS) entry which is preliminary data.</text>
</comment>
<accession>A0A167GLN0</accession>
<dbReference type="GO" id="GO:0034599">
    <property type="term" value="P:cellular response to oxidative stress"/>
    <property type="evidence" value="ECO:0007669"/>
    <property type="project" value="InterPro"/>
</dbReference>
<evidence type="ECO:0000313" key="1">
    <source>
        <dbReference type="EMBL" id="OAA46801.1"/>
    </source>
</evidence>
<evidence type="ECO:0000313" key="2">
    <source>
        <dbReference type="Proteomes" id="UP000076863"/>
    </source>
</evidence>
<protein>
    <submittedName>
        <fullName evidence="1">Nitroreductase family protein</fullName>
    </submittedName>
</protein>
<dbReference type="InterPro" id="IPR033877">
    <property type="entry name" value="Frm2/Hbn1"/>
</dbReference>
<reference evidence="1 2" key="1">
    <citation type="journal article" date="2016" name="Genome Biol. Evol.">
        <title>Divergent and convergent evolution of fungal pathogenicity.</title>
        <authorList>
            <person name="Shang Y."/>
            <person name="Xiao G."/>
            <person name="Zheng P."/>
            <person name="Cen K."/>
            <person name="Zhan S."/>
            <person name="Wang C."/>
        </authorList>
    </citation>
    <scope>NUCLEOTIDE SEQUENCE [LARGE SCALE GENOMIC DNA]</scope>
    <source>
        <strain evidence="1 2">RCEF 3172</strain>
    </source>
</reference>
<dbReference type="EMBL" id="AZHA01000007">
    <property type="protein sequence ID" value="OAA46801.1"/>
    <property type="molecule type" value="Genomic_DNA"/>
</dbReference>
<dbReference type="PANTHER" id="PTHR43035">
    <property type="entry name" value="FATTY ACID REPRESSION MUTANT PROTEIN 2-RELATED"/>
    <property type="match status" value="1"/>
</dbReference>
<dbReference type="AlphaFoldDB" id="A0A167GLN0"/>
<dbReference type="Gene3D" id="3.40.109.10">
    <property type="entry name" value="NADH Oxidase"/>
    <property type="match status" value="1"/>
</dbReference>
<keyword evidence="2" id="KW-1185">Reference proteome</keyword>